<evidence type="ECO:0000256" key="7">
    <source>
        <dbReference type="SAM" id="SignalP"/>
    </source>
</evidence>
<comment type="similarity">
    <text evidence="2">Belongs to the metallo-dependent hydrolases superfamily. Adenosine and AMP deaminases family.</text>
</comment>
<keyword evidence="6" id="KW-0862">Zinc</keyword>
<dbReference type="AlphaFoldDB" id="A0A3N1MIQ4"/>
<dbReference type="PROSITE" id="PS51257">
    <property type="entry name" value="PROKAR_LIPOPROTEIN"/>
    <property type="match status" value="1"/>
</dbReference>
<dbReference type="GO" id="GO:0046872">
    <property type="term" value="F:metal ion binding"/>
    <property type="evidence" value="ECO:0007669"/>
    <property type="project" value="UniProtKB-KW"/>
</dbReference>
<dbReference type="Proteomes" id="UP000278222">
    <property type="component" value="Unassembled WGS sequence"/>
</dbReference>
<dbReference type="GO" id="GO:0005829">
    <property type="term" value="C:cytosol"/>
    <property type="evidence" value="ECO:0007669"/>
    <property type="project" value="TreeGrafter"/>
</dbReference>
<organism evidence="9 10">
    <name type="scientific">Stella humosa</name>
    <dbReference type="NCBI Taxonomy" id="94"/>
    <lineage>
        <taxon>Bacteria</taxon>
        <taxon>Pseudomonadati</taxon>
        <taxon>Pseudomonadota</taxon>
        <taxon>Alphaproteobacteria</taxon>
        <taxon>Rhodospirillales</taxon>
        <taxon>Stellaceae</taxon>
        <taxon>Stella</taxon>
    </lineage>
</organism>
<reference evidence="9 10" key="1">
    <citation type="submission" date="2018-11" db="EMBL/GenBank/DDBJ databases">
        <title>Genomic Encyclopedia of Type Strains, Phase IV (KMG-IV): sequencing the most valuable type-strain genomes for metagenomic binning, comparative biology and taxonomic classification.</title>
        <authorList>
            <person name="Goeker M."/>
        </authorList>
    </citation>
    <scope>NUCLEOTIDE SEQUENCE [LARGE SCALE GENOMIC DNA]</scope>
    <source>
        <strain evidence="9 10">DSM 5900</strain>
    </source>
</reference>
<evidence type="ECO:0000256" key="3">
    <source>
        <dbReference type="ARBA" id="ARBA00012784"/>
    </source>
</evidence>
<dbReference type="InterPro" id="IPR006330">
    <property type="entry name" value="Ado/ade_deaminase"/>
</dbReference>
<evidence type="ECO:0000256" key="1">
    <source>
        <dbReference type="ARBA" id="ARBA00001947"/>
    </source>
</evidence>
<dbReference type="GO" id="GO:0046103">
    <property type="term" value="P:inosine biosynthetic process"/>
    <property type="evidence" value="ECO:0007669"/>
    <property type="project" value="TreeGrafter"/>
</dbReference>
<protein>
    <recommendedName>
        <fullName evidence="3">adenosine deaminase</fullName>
        <ecNumber evidence="3">3.5.4.4</ecNumber>
    </recommendedName>
</protein>
<name>A0A3N1MIQ4_9PROT</name>
<dbReference type="GO" id="GO:0004000">
    <property type="term" value="F:adenosine deaminase activity"/>
    <property type="evidence" value="ECO:0007669"/>
    <property type="project" value="UniProtKB-ARBA"/>
</dbReference>
<dbReference type="InterPro" id="IPR001365">
    <property type="entry name" value="A_deaminase_dom"/>
</dbReference>
<feature type="signal peptide" evidence="7">
    <location>
        <begin position="1"/>
        <end position="18"/>
    </location>
</feature>
<feature type="chain" id="PRO_5018295265" description="adenosine deaminase" evidence="7">
    <location>
        <begin position="19"/>
        <end position="533"/>
    </location>
</feature>
<dbReference type="GO" id="GO:0006154">
    <property type="term" value="P:adenosine catabolic process"/>
    <property type="evidence" value="ECO:0007669"/>
    <property type="project" value="TreeGrafter"/>
</dbReference>
<evidence type="ECO:0000256" key="6">
    <source>
        <dbReference type="ARBA" id="ARBA00022833"/>
    </source>
</evidence>
<keyword evidence="5" id="KW-0378">Hydrolase</keyword>
<feature type="domain" description="Adenosine deaminase" evidence="8">
    <location>
        <begin position="162"/>
        <end position="456"/>
    </location>
</feature>
<keyword evidence="10" id="KW-1185">Reference proteome</keyword>
<dbReference type="GO" id="GO:0043103">
    <property type="term" value="P:hypoxanthine salvage"/>
    <property type="evidence" value="ECO:0007669"/>
    <property type="project" value="TreeGrafter"/>
</dbReference>
<evidence type="ECO:0000259" key="8">
    <source>
        <dbReference type="Pfam" id="PF00962"/>
    </source>
</evidence>
<sequence length="533" mass="57325">MRLVPIAFAALLSLAACAGNSQTPPAVDVAIADDETVTAALFEAIRDQPPLLQAYVRRLPKGADLHNHLSGTVYAENYLGQAARRGMCFDRARNSLVEPKPACDAARGRPPVAGADGALRAVMIDALSMRNFVPGDAAASGRDQFFATFPRFGSASEDWGPMLAEAVRRAADNGVLHMELMISPDRGRSRAVGRGLASAWTGDLAAFEAAVAPQLDPLLPAIRADLDRAEAEQRRILACDTPRAEPGCAVTVRYIAQVVRLFPPEQVFAQTAMAFRMAAADPRIVALNFVGAEDDGVALRDYRLHMRMIGHLRQRYPDVAVALHAGELVAGMVPPEDLRFHIREAIEVAGARRIGHGVSIMHEDDAIGLLELMARRDVLVEINPSSNAVILGVAGADHPLPIYRRFGVPVAISTDDEGVARSEITQEYIRAIRDFDLDYDDLKTISRDSLTYSFLPGASLWVGEDARTYVAACEGADPAAPPPAACAAFLAGSAKAAAQWRLEQAFDRFEDGVHDDVSRHPHLLQPAAGAAAR</sequence>
<dbReference type="Gene3D" id="3.20.20.140">
    <property type="entry name" value="Metal-dependent hydrolases"/>
    <property type="match status" value="1"/>
</dbReference>
<keyword evidence="4" id="KW-0479">Metal-binding</keyword>
<comment type="caution">
    <text evidence="9">The sequence shown here is derived from an EMBL/GenBank/DDBJ whole genome shotgun (WGS) entry which is preliminary data.</text>
</comment>
<evidence type="ECO:0000256" key="5">
    <source>
        <dbReference type="ARBA" id="ARBA00022801"/>
    </source>
</evidence>
<evidence type="ECO:0000313" key="9">
    <source>
        <dbReference type="EMBL" id="ROQ01016.1"/>
    </source>
</evidence>
<dbReference type="Pfam" id="PF00962">
    <property type="entry name" value="A_deaminase"/>
    <property type="match status" value="1"/>
</dbReference>
<dbReference type="EC" id="3.5.4.4" evidence="3"/>
<dbReference type="InterPro" id="IPR032466">
    <property type="entry name" value="Metal_Hydrolase"/>
</dbReference>
<dbReference type="SUPFAM" id="SSF51556">
    <property type="entry name" value="Metallo-dependent hydrolases"/>
    <property type="match status" value="1"/>
</dbReference>
<gene>
    <name evidence="9" type="ORF">EDC65_0188</name>
</gene>
<keyword evidence="7" id="KW-0732">Signal</keyword>
<dbReference type="PANTHER" id="PTHR11409">
    <property type="entry name" value="ADENOSINE DEAMINASE"/>
    <property type="match status" value="1"/>
</dbReference>
<proteinExistence type="inferred from homology"/>
<evidence type="ECO:0000256" key="2">
    <source>
        <dbReference type="ARBA" id="ARBA00006676"/>
    </source>
</evidence>
<evidence type="ECO:0000256" key="4">
    <source>
        <dbReference type="ARBA" id="ARBA00022723"/>
    </source>
</evidence>
<accession>A0A3N1MIQ4</accession>
<comment type="cofactor">
    <cofactor evidence="1">
        <name>Zn(2+)</name>
        <dbReference type="ChEBI" id="CHEBI:29105"/>
    </cofactor>
</comment>
<dbReference type="EMBL" id="RJKX01000011">
    <property type="protein sequence ID" value="ROQ01016.1"/>
    <property type="molecule type" value="Genomic_DNA"/>
</dbReference>
<evidence type="ECO:0000313" key="10">
    <source>
        <dbReference type="Proteomes" id="UP000278222"/>
    </source>
</evidence>
<dbReference type="PANTHER" id="PTHR11409:SF43">
    <property type="entry name" value="ADENOSINE DEAMINASE"/>
    <property type="match status" value="1"/>
</dbReference>